<keyword evidence="2" id="KW-1185">Reference proteome</keyword>
<dbReference type="Proteomes" id="UP000031668">
    <property type="component" value="Unassembled WGS sequence"/>
</dbReference>
<dbReference type="EMBL" id="JWZT01003445">
    <property type="protein sequence ID" value="KII66773.1"/>
    <property type="molecule type" value="Genomic_DNA"/>
</dbReference>
<evidence type="ECO:0000313" key="2">
    <source>
        <dbReference type="Proteomes" id="UP000031668"/>
    </source>
</evidence>
<accession>A0A0C2JC85</accession>
<dbReference type="OrthoDB" id="10614215at2759"/>
<dbReference type="AlphaFoldDB" id="A0A0C2JC85"/>
<evidence type="ECO:0000313" key="1">
    <source>
        <dbReference type="EMBL" id="KII66773.1"/>
    </source>
</evidence>
<sequence>MIDSCNQTIKTIGLLSLFSCVKFQERIKYKVDEFVVSRLIQFLEISEFAKLSNDIMNGLTKDEYNSLILADYLAAQCPTVPIHNVHKFTRLVAKLVIYSEVFGKALAKSTTIIQLVNIYNDAKKDILLSMALMEDFANISSNIDCAKVFADSIIVSDVIKELHNAENSFFSSYLKFLTQIISGTFPESSQILDFLICTCIKIEPNTSNWHIIFQIYQSLTFLLTNRQILLHLYTENVDIFNDILFYYKRIVKYVPTNQIGDFYQIYSHLFSEIATDPQISKALQQLYHNLVSNQRLNDLLKSIDCEIQKAGLLLVLTVSTNIWAVDDLANHRMGPLSVLTEPGIFMKNSENLALKDDVLRMYLKNPLFSQKFNQEEKDRMNKILNRGITSQVSVGFQNA</sequence>
<protein>
    <submittedName>
        <fullName evidence="1">Uncharacterized protein</fullName>
    </submittedName>
</protein>
<reference evidence="1 2" key="1">
    <citation type="journal article" date="2014" name="Genome Biol. Evol.">
        <title>The genome of the myxosporean Thelohanellus kitauei shows adaptations to nutrient acquisition within its fish host.</title>
        <authorList>
            <person name="Yang Y."/>
            <person name="Xiong J."/>
            <person name="Zhou Z."/>
            <person name="Huo F."/>
            <person name="Miao W."/>
            <person name="Ran C."/>
            <person name="Liu Y."/>
            <person name="Zhang J."/>
            <person name="Feng J."/>
            <person name="Wang M."/>
            <person name="Wang M."/>
            <person name="Wang L."/>
            <person name="Yao B."/>
        </authorList>
    </citation>
    <scope>NUCLEOTIDE SEQUENCE [LARGE SCALE GENOMIC DNA]</scope>
    <source>
        <strain evidence="1">Wuqing</strain>
    </source>
</reference>
<comment type="caution">
    <text evidence="1">The sequence shown here is derived from an EMBL/GenBank/DDBJ whole genome shotgun (WGS) entry which is preliminary data.</text>
</comment>
<proteinExistence type="predicted"/>
<organism evidence="1 2">
    <name type="scientific">Thelohanellus kitauei</name>
    <name type="common">Myxosporean</name>
    <dbReference type="NCBI Taxonomy" id="669202"/>
    <lineage>
        <taxon>Eukaryota</taxon>
        <taxon>Metazoa</taxon>
        <taxon>Cnidaria</taxon>
        <taxon>Myxozoa</taxon>
        <taxon>Myxosporea</taxon>
        <taxon>Bivalvulida</taxon>
        <taxon>Platysporina</taxon>
        <taxon>Myxobolidae</taxon>
        <taxon>Thelohanellus</taxon>
    </lineage>
</organism>
<name>A0A0C2JC85_THEKT</name>
<gene>
    <name evidence="1" type="ORF">RF11_15239</name>
</gene>